<dbReference type="eggNOG" id="COG1886">
    <property type="taxonomic scope" value="Bacteria"/>
</dbReference>
<dbReference type="SUPFAM" id="SSF101801">
    <property type="entry name" value="Surface presentation of antigens (SPOA)"/>
    <property type="match status" value="1"/>
</dbReference>
<dbReference type="STRING" id="426355.Mrad2831_3806"/>
<dbReference type="Gene3D" id="2.30.330.10">
    <property type="entry name" value="SpoA-like"/>
    <property type="match status" value="1"/>
</dbReference>
<feature type="domain" description="Flagellar motor switch protein FliN-like C-terminal" evidence="2">
    <location>
        <begin position="26"/>
        <end position="94"/>
    </location>
</feature>
<dbReference type="GO" id="GO:0050918">
    <property type="term" value="P:positive chemotaxis"/>
    <property type="evidence" value="ECO:0007669"/>
    <property type="project" value="TreeGrafter"/>
</dbReference>
<dbReference type="PANTHER" id="PTHR30034:SF6">
    <property type="entry name" value="YOP PROTEINS TRANSLOCATION PROTEIN Q"/>
    <property type="match status" value="1"/>
</dbReference>
<dbReference type="GO" id="GO:0009425">
    <property type="term" value="C:bacterial-type flagellum basal body"/>
    <property type="evidence" value="ECO:0007669"/>
    <property type="project" value="InterPro"/>
</dbReference>
<gene>
    <name evidence="3" type="ordered locus">Mrad2831_3806</name>
</gene>
<evidence type="ECO:0000259" key="2">
    <source>
        <dbReference type="Pfam" id="PF01052"/>
    </source>
</evidence>
<dbReference type="EMBL" id="CP001001">
    <property type="protein sequence ID" value="ACB25781.1"/>
    <property type="molecule type" value="Genomic_DNA"/>
</dbReference>
<dbReference type="PRINTS" id="PR00956">
    <property type="entry name" value="FLGMOTORFLIN"/>
</dbReference>
<reference evidence="3 4" key="1">
    <citation type="submission" date="2008-03" db="EMBL/GenBank/DDBJ databases">
        <title>Complete sequence of chromosome of Methylobacterium radiotolerans JCM 2831.</title>
        <authorList>
            <consortium name="US DOE Joint Genome Institute"/>
            <person name="Copeland A."/>
            <person name="Lucas S."/>
            <person name="Lapidus A."/>
            <person name="Glavina del Rio T."/>
            <person name="Dalin E."/>
            <person name="Tice H."/>
            <person name="Bruce D."/>
            <person name="Goodwin L."/>
            <person name="Pitluck S."/>
            <person name="Kiss H."/>
            <person name="Brettin T."/>
            <person name="Detter J.C."/>
            <person name="Han C."/>
            <person name="Kuske C.R."/>
            <person name="Schmutz J."/>
            <person name="Larimer F."/>
            <person name="Land M."/>
            <person name="Hauser L."/>
            <person name="Kyrpides N."/>
            <person name="Mikhailova N."/>
            <person name="Marx C.J."/>
            <person name="Richardson P."/>
        </authorList>
    </citation>
    <scope>NUCLEOTIDE SEQUENCE [LARGE SCALE GENOMIC DNA]</scope>
    <source>
        <strain evidence="4">ATCC 27329 / DSM 1819 / JCM 2831 / NBRC 15690 / NCIMB 10815 / 0-1</strain>
    </source>
</reference>
<dbReference type="InterPro" id="IPR036429">
    <property type="entry name" value="SpoA-like_sf"/>
</dbReference>
<dbReference type="InterPro" id="IPR001172">
    <property type="entry name" value="FliN_T3SS_HrcQb"/>
</dbReference>
<protein>
    <submittedName>
        <fullName evidence="3">Surface presentation of antigens (SPOA) protein</fullName>
    </submittedName>
</protein>
<dbReference type="Proteomes" id="UP000006589">
    <property type="component" value="Chromosome"/>
</dbReference>
<accession>B1LY10</accession>
<evidence type="ECO:0000313" key="4">
    <source>
        <dbReference type="Proteomes" id="UP000006589"/>
    </source>
</evidence>
<organism evidence="3 4">
    <name type="scientific">Methylobacterium radiotolerans (strain ATCC 27329 / DSM 1819 / JCM 2831 / NBRC 15690 / NCIMB 10815 / 0-1)</name>
    <dbReference type="NCBI Taxonomy" id="426355"/>
    <lineage>
        <taxon>Bacteria</taxon>
        <taxon>Pseudomonadati</taxon>
        <taxon>Pseudomonadota</taxon>
        <taxon>Alphaproteobacteria</taxon>
        <taxon>Hyphomicrobiales</taxon>
        <taxon>Methylobacteriaceae</taxon>
        <taxon>Methylobacterium</taxon>
    </lineage>
</organism>
<dbReference type="InterPro" id="IPR001543">
    <property type="entry name" value="FliN-like_C"/>
</dbReference>
<dbReference type="AlphaFoldDB" id="B1LY10"/>
<dbReference type="GO" id="GO:0003774">
    <property type="term" value="F:cytoskeletal motor activity"/>
    <property type="evidence" value="ECO:0007669"/>
    <property type="project" value="InterPro"/>
</dbReference>
<evidence type="ECO:0000256" key="1">
    <source>
        <dbReference type="ARBA" id="ARBA00009226"/>
    </source>
</evidence>
<name>B1LY10_METRJ</name>
<dbReference type="HOGENOM" id="CLU_097058_4_3_5"/>
<dbReference type="KEGG" id="mrd:Mrad2831_3806"/>
<evidence type="ECO:0000313" key="3">
    <source>
        <dbReference type="EMBL" id="ACB25781.1"/>
    </source>
</evidence>
<proteinExistence type="inferred from homology"/>
<dbReference type="PANTHER" id="PTHR30034">
    <property type="entry name" value="FLAGELLAR MOTOR SWITCH PROTEIN FLIM"/>
    <property type="match status" value="1"/>
</dbReference>
<comment type="similarity">
    <text evidence="1">Belongs to the FliN/MopA/SpaO family.</text>
</comment>
<dbReference type="GO" id="GO:0071978">
    <property type="term" value="P:bacterial-type flagellum-dependent swarming motility"/>
    <property type="evidence" value="ECO:0007669"/>
    <property type="project" value="TreeGrafter"/>
</dbReference>
<sequence>MQGLAAKACPDRTGGETGWRAVAVFETLKVDLTVVLGRARMPLHMLLRMGRGAVIELEASDSDMVEILANDHPIARGQIVVTGDRISVEVTELIRKAASIVEPGVSIGDGAAPFLEGGYDSP</sequence>
<dbReference type="Pfam" id="PF01052">
    <property type="entry name" value="FliMN_C"/>
    <property type="match status" value="1"/>
</dbReference>